<dbReference type="SUPFAM" id="SSF55785">
    <property type="entry name" value="PYP-like sensor domain (PAS domain)"/>
    <property type="match status" value="2"/>
</dbReference>
<proteinExistence type="predicted"/>
<dbReference type="SUPFAM" id="SSF55073">
    <property type="entry name" value="Nucleotide cyclase"/>
    <property type="match status" value="1"/>
</dbReference>
<evidence type="ECO:0000259" key="3">
    <source>
        <dbReference type="PROSITE" id="PS50112"/>
    </source>
</evidence>
<dbReference type="PROSITE" id="PS50112">
    <property type="entry name" value="PAS"/>
    <property type="match status" value="2"/>
</dbReference>
<dbReference type="Gene3D" id="3.20.20.450">
    <property type="entry name" value="EAL domain"/>
    <property type="match status" value="1"/>
</dbReference>
<dbReference type="CDD" id="cd01949">
    <property type="entry name" value="GGDEF"/>
    <property type="match status" value="1"/>
</dbReference>
<feature type="domain" description="GGDEF" evidence="7">
    <location>
        <begin position="510"/>
        <end position="643"/>
    </location>
</feature>
<dbReference type="InterPro" id="IPR029787">
    <property type="entry name" value="Nucleotide_cyclase"/>
</dbReference>
<keyword evidence="2" id="KW-0472">Membrane</keyword>
<evidence type="ECO:0000313" key="9">
    <source>
        <dbReference type="Proteomes" id="UP000600877"/>
    </source>
</evidence>
<evidence type="ECO:0000259" key="6">
    <source>
        <dbReference type="PROSITE" id="PS50885"/>
    </source>
</evidence>
<dbReference type="InterPro" id="IPR003660">
    <property type="entry name" value="HAMP_dom"/>
</dbReference>
<keyword evidence="2" id="KW-0812">Transmembrane</keyword>
<dbReference type="PANTHER" id="PTHR44757">
    <property type="entry name" value="DIGUANYLATE CYCLASE DGCP"/>
    <property type="match status" value="1"/>
</dbReference>
<dbReference type="InterPro" id="IPR035965">
    <property type="entry name" value="PAS-like_dom_sf"/>
</dbReference>
<dbReference type="Pfam" id="PF00563">
    <property type="entry name" value="EAL"/>
    <property type="match status" value="1"/>
</dbReference>
<keyword evidence="9" id="KW-1185">Reference proteome</keyword>
<feature type="domain" description="PAS" evidence="3">
    <location>
        <begin position="353"/>
        <end position="399"/>
    </location>
</feature>
<dbReference type="PROSITE" id="PS50887">
    <property type="entry name" value="GGDEF"/>
    <property type="match status" value="1"/>
</dbReference>
<dbReference type="PROSITE" id="PS50113">
    <property type="entry name" value="PAC"/>
    <property type="match status" value="2"/>
</dbReference>
<dbReference type="Proteomes" id="UP000600877">
    <property type="component" value="Unassembled WGS sequence"/>
</dbReference>
<dbReference type="InterPro" id="IPR000700">
    <property type="entry name" value="PAS-assoc_C"/>
</dbReference>
<dbReference type="CDD" id="cd00130">
    <property type="entry name" value="PAS"/>
    <property type="match status" value="2"/>
</dbReference>
<dbReference type="SMART" id="SM00304">
    <property type="entry name" value="HAMP"/>
    <property type="match status" value="1"/>
</dbReference>
<dbReference type="Pfam" id="PF00990">
    <property type="entry name" value="GGDEF"/>
    <property type="match status" value="1"/>
</dbReference>
<dbReference type="PROSITE" id="PS50883">
    <property type="entry name" value="EAL"/>
    <property type="match status" value="1"/>
</dbReference>
<feature type="transmembrane region" description="Helical" evidence="2">
    <location>
        <begin position="12"/>
        <end position="31"/>
    </location>
</feature>
<dbReference type="InterPro" id="IPR001633">
    <property type="entry name" value="EAL_dom"/>
</dbReference>
<evidence type="ECO:0008006" key="10">
    <source>
        <dbReference type="Google" id="ProtNLM"/>
    </source>
</evidence>
<dbReference type="Gene3D" id="3.30.70.270">
    <property type="match status" value="1"/>
</dbReference>
<evidence type="ECO:0000313" key="8">
    <source>
        <dbReference type="EMBL" id="GGX87007.1"/>
    </source>
</evidence>
<evidence type="ECO:0000259" key="7">
    <source>
        <dbReference type="PROSITE" id="PS50887"/>
    </source>
</evidence>
<feature type="transmembrane region" description="Helical" evidence="2">
    <location>
        <begin position="155"/>
        <end position="176"/>
    </location>
</feature>
<evidence type="ECO:0000256" key="1">
    <source>
        <dbReference type="SAM" id="Coils"/>
    </source>
</evidence>
<dbReference type="CDD" id="cd01948">
    <property type="entry name" value="EAL"/>
    <property type="match status" value="1"/>
</dbReference>
<feature type="coiled-coil region" evidence="1">
    <location>
        <begin position="1007"/>
        <end position="1034"/>
    </location>
</feature>
<dbReference type="Pfam" id="PF00989">
    <property type="entry name" value="PAS"/>
    <property type="match status" value="1"/>
</dbReference>
<dbReference type="Pfam" id="PF00672">
    <property type="entry name" value="HAMP"/>
    <property type="match status" value="1"/>
</dbReference>
<dbReference type="CDD" id="cd06225">
    <property type="entry name" value="HAMP"/>
    <property type="match status" value="1"/>
</dbReference>
<reference evidence="9" key="1">
    <citation type="journal article" date="2019" name="Int. J. Syst. Evol. Microbiol.">
        <title>The Global Catalogue of Microorganisms (GCM) 10K type strain sequencing project: providing services to taxonomists for standard genome sequencing and annotation.</title>
        <authorList>
            <consortium name="The Broad Institute Genomics Platform"/>
            <consortium name="The Broad Institute Genome Sequencing Center for Infectious Disease"/>
            <person name="Wu L."/>
            <person name="Ma J."/>
        </authorList>
    </citation>
    <scope>NUCLEOTIDE SEQUENCE [LARGE SCALE GENOMIC DNA]</scope>
    <source>
        <strain evidence="9">KCTC 32041</strain>
    </source>
</reference>
<feature type="domain" description="PAS" evidence="3">
    <location>
        <begin position="231"/>
        <end position="277"/>
    </location>
</feature>
<evidence type="ECO:0000256" key="2">
    <source>
        <dbReference type="SAM" id="Phobius"/>
    </source>
</evidence>
<dbReference type="InterPro" id="IPR001610">
    <property type="entry name" value="PAC"/>
</dbReference>
<dbReference type="Gene3D" id="3.30.450.20">
    <property type="entry name" value="PAS domain"/>
    <property type="match status" value="2"/>
</dbReference>
<evidence type="ECO:0000259" key="5">
    <source>
        <dbReference type="PROSITE" id="PS50883"/>
    </source>
</evidence>
<name>A0ABQ2YLQ5_9NEIS</name>
<feature type="domain" description="PAC" evidence="4">
    <location>
        <begin position="426"/>
        <end position="478"/>
    </location>
</feature>
<dbReference type="InterPro" id="IPR043128">
    <property type="entry name" value="Rev_trsase/Diguanyl_cyclase"/>
</dbReference>
<evidence type="ECO:0000259" key="4">
    <source>
        <dbReference type="PROSITE" id="PS50113"/>
    </source>
</evidence>
<feature type="domain" description="PAC" evidence="4">
    <location>
        <begin position="304"/>
        <end position="356"/>
    </location>
</feature>
<feature type="domain" description="HAMP" evidence="6">
    <location>
        <begin position="174"/>
        <end position="226"/>
    </location>
</feature>
<organism evidence="8 9">
    <name type="scientific">Vogesella alkaliphila</name>
    <dbReference type="NCBI Taxonomy" id="1193621"/>
    <lineage>
        <taxon>Bacteria</taxon>
        <taxon>Pseudomonadati</taxon>
        <taxon>Pseudomonadota</taxon>
        <taxon>Betaproteobacteria</taxon>
        <taxon>Neisseriales</taxon>
        <taxon>Chromobacteriaceae</taxon>
        <taxon>Vogesella</taxon>
    </lineage>
</organism>
<dbReference type="InterPro" id="IPR000014">
    <property type="entry name" value="PAS"/>
</dbReference>
<dbReference type="Gene3D" id="6.10.340.10">
    <property type="match status" value="1"/>
</dbReference>
<dbReference type="Pfam" id="PF13426">
    <property type="entry name" value="PAS_9"/>
    <property type="match status" value="1"/>
</dbReference>
<dbReference type="SMART" id="SM00052">
    <property type="entry name" value="EAL"/>
    <property type="match status" value="1"/>
</dbReference>
<gene>
    <name evidence="8" type="ORF">GCM10011290_13640</name>
</gene>
<dbReference type="InterPro" id="IPR013767">
    <property type="entry name" value="PAS_fold"/>
</dbReference>
<dbReference type="Gene3D" id="1.20.120.30">
    <property type="entry name" value="Aspartate receptor, ligand-binding domain"/>
    <property type="match status" value="1"/>
</dbReference>
<dbReference type="NCBIfam" id="TIGR00254">
    <property type="entry name" value="GGDEF"/>
    <property type="match status" value="1"/>
</dbReference>
<dbReference type="InterPro" id="IPR052155">
    <property type="entry name" value="Biofilm_reg_signaling"/>
</dbReference>
<dbReference type="SUPFAM" id="SSF158472">
    <property type="entry name" value="HAMP domain-like"/>
    <property type="match status" value="1"/>
</dbReference>
<sequence length="1053" mass="117292">MRLPLRPRSLKWAIIPVLLLIQLLVFAGIAWQSARVLQDMAVEQAQLRSRSLHSELQAALIAPLLERDFITLQEIAGELSHGGDIAYLIIRDSSGKELARAGLADGVQPQADRSLQDSADDILDLRFNISQGQIQAGLRQSETSRLLAGLAQRTGPLIVAGIILATGWMIWVTLWLSRRLQYLAQAAEALGQGQLLTRAPESRHDEIGRLGVAFNRMAAAVQSADEHWAKSQRFADMLLMAIPIPVFYKDAQGRFLGCNAAFTRVTGYTRIEIRGKTPAELWPADIATVHCLHDSALLAGQPHLDYQASIVTQRQQRREVILSKDVFYDDYGEIAGIIGAWNDITEQTRAEERLRLLAGVFKHSHDGIIIADARGRLLDVNRACCSITGYERDELIGHTPRKLQSARHDSVFYLAMRDKLQSSGHWQGEIWNRRKDGEVAPLLLSVSVIHDQSGNVRHYIAVFADITVMKAQENRLAQMAHHDPLTHLPNRVLLADRMREAIAQAQHSGHWLAICFMDLDGFKAVNDRYGHEVGDRLLVQVAERLQHTLQGGDTLARLGGDEFVLLLSGLPDLQTCRHSLQRVLDTVAHPVQLGDIRIEISASIGVTLYPQDEQDPDTLLRHADQAMYQAKDKGRNGYQIFDAEHDRQSRFRQEGLGRLAQALQHGELCLYYQPKVNMRDGSVVGAEALMRWQHPEQGLLTPAHFLADAEGSALDIALGEWVIRSALAQMQAWQAQGMTLPVSVNISAHHLQQDNFAERLAALLAEYPALPAGMLEIEVLESTALQDITRVGALMATCRELGVEFSLDDFGTGYSSLLYLKRLPAGKLKIDQSFIRDMHEDGDDLAIVQGIIGLSEAFNRSVVAEGVESIEHGSLLLHIGCDHAQGFGIARPMPADALPGWAQQWQGAAAWQLASKRRWTGDDTRLFNLELAHRQASNRLIDCLRQGARELPPQEHGNSYRDFDNWYHGAGSAYFGQHPLYRRIGQLHQQLYTLNERVLTWHQFELQDADEHTVSQLQRLRDELQQQVRLLLDAPATAAAAAAAAKSAAEVMI</sequence>
<comment type="caution">
    <text evidence="8">The sequence shown here is derived from an EMBL/GenBank/DDBJ whole genome shotgun (WGS) entry which is preliminary data.</text>
</comment>
<dbReference type="SMART" id="SM00091">
    <property type="entry name" value="PAS"/>
    <property type="match status" value="2"/>
</dbReference>
<protein>
    <recommendedName>
        <fullName evidence="10">PAS domain S-box-containing protein/diguanylate cyclase (GGDEF) domain-containing protein</fullName>
    </recommendedName>
</protein>
<dbReference type="PANTHER" id="PTHR44757:SF2">
    <property type="entry name" value="BIOFILM ARCHITECTURE MAINTENANCE PROTEIN MBAA"/>
    <property type="match status" value="1"/>
</dbReference>
<dbReference type="InterPro" id="IPR035919">
    <property type="entry name" value="EAL_sf"/>
</dbReference>
<dbReference type="EMBL" id="BMYW01000003">
    <property type="protein sequence ID" value="GGX87007.1"/>
    <property type="molecule type" value="Genomic_DNA"/>
</dbReference>
<dbReference type="RefSeq" id="WP_189373379.1">
    <property type="nucleotide sequence ID" value="NZ_BMYW01000003.1"/>
</dbReference>
<dbReference type="NCBIfam" id="TIGR00229">
    <property type="entry name" value="sensory_box"/>
    <property type="match status" value="2"/>
</dbReference>
<dbReference type="SMART" id="SM00086">
    <property type="entry name" value="PAC"/>
    <property type="match status" value="2"/>
</dbReference>
<keyword evidence="2" id="KW-1133">Transmembrane helix</keyword>
<dbReference type="InterPro" id="IPR000160">
    <property type="entry name" value="GGDEF_dom"/>
</dbReference>
<dbReference type="SUPFAM" id="SSF141868">
    <property type="entry name" value="EAL domain-like"/>
    <property type="match status" value="1"/>
</dbReference>
<accession>A0ABQ2YLQ5</accession>
<dbReference type="SMART" id="SM00267">
    <property type="entry name" value="GGDEF"/>
    <property type="match status" value="1"/>
</dbReference>
<feature type="domain" description="EAL" evidence="5">
    <location>
        <begin position="652"/>
        <end position="906"/>
    </location>
</feature>
<dbReference type="PROSITE" id="PS50885">
    <property type="entry name" value="HAMP"/>
    <property type="match status" value="1"/>
</dbReference>
<keyword evidence="1" id="KW-0175">Coiled coil</keyword>